<evidence type="ECO:0000313" key="3">
    <source>
        <dbReference type="Proteomes" id="UP000033121"/>
    </source>
</evidence>
<dbReference type="AlphaFoldDB" id="A0A0E9MYT5"/>
<evidence type="ECO:0000259" key="1">
    <source>
        <dbReference type="Pfam" id="PF01883"/>
    </source>
</evidence>
<dbReference type="Gene3D" id="3.30.300.130">
    <property type="entry name" value="Fe-S cluster assembly (FSCA)"/>
    <property type="match status" value="1"/>
</dbReference>
<dbReference type="Pfam" id="PF01883">
    <property type="entry name" value="FeS_assembly_P"/>
    <property type="match status" value="1"/>
</dbReference>
<keyword evidence="3" id="KW-1185">Reference proteome</keyword>
<name>A0A0E9MYT5_9BACT</name>
<dbReference type="OrthoDB" id="9805360at2"/>
<gene>
    <name evidence="2" type="ORF">FPE01S_01_17090</name>
</gene>
<dbReference type="EMBL" id="BBWV01000001">
    <property type="protein sequence ID" value="GAO42693.1"/>
    <property type="molecule type" value="Genomic_DNA"/>
</dbReference>
<organism evidence="2 3">
    <name type="scientific">Flavihumibacter petaseus NBRC 106054</name>
    <dbReference type="NCBI Taxonomy" id="1220578"/>
    <lineage>
        <taxon>Bacteria</taxon>
        <taxon>Pseudomonadati</taxon>
        <taxon>Bacteroidota</taxon>
        <taxon>Chitinophagia</taxon>
        <taxon>Chitinophagales</taxon>
        <taxon>Chitinophagaceae</taxon>
        <taxon>Flavihumibacter</taxon>
    </lineage>
</organism>
<evidence type="ECO:0000313" key="2">
    <source>
        <dbReference type="EMBL" id="GAO42693.1"/>
    </source>
</evidence>
<dbReference type="SUPFAM" id="SSF117916">
    <property type="entry name" value="Fe-S cluster assembly (FSCA) domain-like"/>
    <property type="match status" value="1"/>
</dbReference>
<dbReference type="InterPro" id="IPR034904">
    <property type="entry name" value="FSCA_dom_sf"/>
</dbReference>
<feature type="domain" description="MIP18 family-like" evidence="1">
    <location>
        <begin position="15"/>
        <end position="74"/>
    </location>
</feature>
<reference evidence="2 3" key="1">
    <citation type="submission" date="2015-04" db="EMBL/GenBank/DDBJ databases">
        <title>Whole genome shotgun sequence of Flavihumibacter petaseus NBRC 106054.</title>
        <authorList>
            <person name="Miyazawa S."/>
            <person name="Hosoyama A."/>
            <person name="Hashimoto M."/>
            <person name="Noguchi M."/>
            <person name="Tsuchikane K."/>
            <person name="Ohji S."/>
            <person name="Yamazoe A."/>
            <person name="Ichikawa N."/>
            <person name="Kimura A."/>
            <person name="Fujita N."/>
        </authorList>
    </citation>
    <scope>NUCLEOTIDE SEQUENCE [LARGE SCALE GENOMIC DNA]</scope>
    <source>
        <strain evidence="2 3">NBRC 106054</strain>
    </source>
</reference>
<dbReference type="Proteomes" id="UP000033121">
    <property type="component" value="Unassembled WGS sequence"/>
</dbReference>
<dbReference type="RefSeq" id="WP_046368333.1">
    <property type="nucleotide sequence ID" value="NZ_BBWV01000001.1"/>
</dbReference>
<dbReference type="InterPro" id="IPR002744">
    <property type="entry name" value="MIP18-like"/>
</dbReference>
<dbReference type="STRING" id="1220578.FPE01S_01_17090"/>
<proteinExistence type="predicted"/>
<dbReference type="PANTHER" id="PTHR42831">
    <property type="entry name" value="FE-S PROTEIN MATURATION AUXILIARY FACTOR YITW"/>
    <property type="match status" value="1"/>
</dbReference>
<dbReference type="InterPro" id="IPR052339">
    <property type="entry name" value="Fe-S_Maturation_MIP18"/>
</dbReference>
<sequence>MDVITNNTLRCTIALAALESVVDPELGLNVVDLGLICQVDFDDAAGKIFVQMMLTARFCPMGESLINAIARVMEATFPFAGITVLQTFDPPWDHSRISPEGKRFLNR</sequence>
<protein>
    <recommendedName>
        <fullName evidence="1">MIP18 family-like domain-containing protein</fullName>
    </recommendedName>
</protein>
<dbReference type="PANTHER" id="PTHR42831:SF1">
    <property type="entry name" value="FE-S PROTEIN MATURATION AUXILIARY FACTOR YITW"/>
    <property type="match status" value="1"/>
</dbReference>
<comment type="caution">
    <text evidence="2">The sequence shown here is derived from an EMBL/GenBank/DDBJ whole genome shotgun (WGS) entry which is preliminary data.</text>
</comment>
<accession>A0A0E9MYT5</accession>